<organism evidence="1 2">
    <name type="scientific">Prorocentrum cordatum</name>
    <dbReference type="NCBI Taxonomy" id="2364126"/>
    <lineage>
        <taxon>Eukaryota</taxon>
        <taxon>Sar</taxon>
        <taxon>Alveolata</taxon>
        <taxon>Dinophyceae</taxon>
        <taxon>Prorocentrales</taxon>
        <taxon>Prorocentraceae</taxon>
        <taxon>Prorocentrum</taxon>
    </lineage>
</organism>
<gene>
    <name evidence="1" type="ORF">PCOR1329_LOCUS73103</name>
</gene>
<sequence length="111" mass="12037">ATAAGLPPFLTVEFSRPADSIEALAEAMSMFGGVQILCQPLVERAGGICRKPGSGCYYAERGGDDHLLVRVHFPSRHTYRRATTVSVQVREATKVVTAKGIRQNFVKFAQA</sequence>
<proteinExistence type="predicted"/>
<keyword evidence="2" id="KW-1185">Reference proteome</keyword>
<evidence type="ECO:0000313" key="2">
    <source>
        <dbReference type="Proteomes" id="UP001189429"/>
    </source>
</evidence>
<reference evidence="1" key="1">
    <citation type="submission" date="2023-10" db="EMBL/GenBank/DDBJ databases">
        <authorList>
            <person name="Chen Y."/>
            <person name="Shah S."/>
            <person name="Dougan E. K."/>
            <person name="Thang M."/>
            <person name="Chan C."/>
        </authorList>
    </citation>
    <scope>NUCLEOTIDE SEQUENCE [LARGE SCALE GENOMIC DNA]</scope>
</reference>
<name>A0ABN9X802_9DINO</name>
<accession>A0ABN9X802</accession>
<dbReference type="EMBL" id="CAUYUJ010019824">
    <property type="protein sequence ID" value="CAK0893895.1"/>
    <property type="molecule type" value="Genomic_DNA"/>
</dbReference>
<feature type="non-terminal residue" evidence="1">
    <location>
        <position position="1"/>
    </location>
</feature>
<protein>
    <submittedName>
        <fullName evidence="1">Uncharacterized protein</fullName>
    </submittedName>
</protein>
<evidence type="ECO:0000313" key="1">
    <source>
        <dbReference type="EMBL" id="CAK0893895.1"/>
    </source>
</evidence>
<comment type="caution">
    <text evidence="1">The sequence shown here is derived from an EMBL/GenBank/DDBJ whole genome shotgun (WGS) entry which is preliminary data.</text>
</comment>
<dbReference type="Proteomes" id="UP001189429">
    <property type="component" value="Unassembled WGS sequence"/>
</dbReference>